<organism evidence="1">
    <name type="scientific">Siphoviridae sp. ctqpo8</name>
    <dbReference type="NCBI Taxonomy" id="2826469"/>
    <lineage>
        <taxon>Viruses</taxon>
        <taxon>Duplodnaviria</taxon>
        <taxon>Heunggongvirae</taxon>
        <taxon>Uroviricota</taxon>
        <taxon>Caudoviricetes</taxon>
    </lineage>
</organism>
<evidence type="ECO:0008006" key="2">
    <source>
        <dbReference type="Google" id="ProtNLM"/>
    </source>
</evidence>
<reference evidence="1" key="1">
    <citation type="journal article" date="2021" name="Proc. Natl. Acad. Sci. U.S.A.">
        <title>A Catalog of Tens of Thousands of Viruses from Human Metagenomes Reveals Hidden Associations with Chronic Diseases.</title>
        <authorList>
            <person name="Tisza M.J."/>
            <person name="Buck C.B."/>
        </authorList>
    </citation>
    <scope>NUCLEOTIDE SEQUENCE</scope>
    <source>
        <strain evidence="1">Ctqpo8</strain>
    </source>
</reference>
<name>A0A8S5M2U7_9CAUD</name>
<dbReference type="EMBL" id="BK014804">
    <property type="protein sequence ID" value="DAD76554.1"/>
    <property type="molecule type" value="Genomic_DNA"/>
</dbReference>
<protein>
    <recommendedName>
        <fullName evidence="2">Phage tail protein</fullName>
    </recommendedName>
</protein>
<evidence type="ECO:0000313" key="1">
    <source>
        <dbReference type="EMBL" id="DAD76554.1"/>
    </source>
</evidence>
<sequence>MKTGNGRSLTMLCANKSVYHAQTHTFTISPEFEEWETKDTKGKEFELKNLAFSASADGIVCVREASEEGDNLDTPDMIAQAISGQAVDVVVELALPGTTAKKYTTKCVVETFEVSETVSEKATYKASFKGYGLTPME</sequence>
<accession>A0A8S5M2U7</accession>
<proteinExistence type="predicted"/>